<evidence type="ECO:0000313" key="2">
    <source>
        <dbReference type="EMBL" id="CKR97986.1"/>
    </source>
</evidence>
<evidence type="ECO:0000256" key="1">
    <source>
        <dbReference type="SAM" id="MobiDB-lite"/>
    </source>
</evidence>
<dbReference type="Proteomes" id="UP000049023">
    <property type="component" value="Unassembled WGS sequence"/>
</dbReference>
<gene>
    <name evidence="2" type="ORF">ERS027661_02415</name>
</gene>
<dbReference type="AlphaFoldDB" id="A0A655A6J2"/>
<protein>
    <submittedName>
        <fullName evidence="2">Uncharacterized protein</fullName>
    </submittedName>
</protein>
<feature type="region of interest" description="Disordered" evidence="1">
    <location>
        <begin position="87"/>
        <end position="109"/>
    </location>
</feature>
<proteinExistence type="predicted"/>
<name>A0A655A6J2_MYCTX</name>
<dbReference type="EMBL" id="CNFU01000509">
    <property type="protein sequence ID" value="CKR97986.1"/>
    <property type="molecule type" value="Genomic_DNA"/>
</dbReference>
<reference evidence="2 3" key="1">
    <citation type="submission" date="2015-03" db="EMBL/GenBank/DDBJ databases">
        <authorList>
            <consortium name="Pathogen Informatics"/>
        </authorList>
    </citation>
    <scope>NUCLEOTIDE SEQUENCE [LARGE SCALE GENOMIC DNA]</scope>
    <source>
        <strain evidence="2 3">Bir 187</strain>
    </source>
</reference>
<feature type="compositionally biased region" description="Low complexity" evidence="1">
    <location>
        <begin position="90"/>
        <end position="106"/>
    </location>
</feature>
<evidence type="ECO:0000313" key="3">
    <source>
        <dbReference type="Proteomes" id="UP000049023"/>
    </source>
</evidence>
<accession>A0A655A6J2</accession>
<organism evidence="2 3">
    <name type="scientific">Mycobacterium tuberculosis</name>
    <dbReference type="NCBI Taxonomy" id="1773"/>
    <lineage>
        <taxon>Bacteria</taxon>
        <taxon>Bacillati</taxon>
        <taxon>Actinomycetota</taxon>
        <taxon>Actinomycetes</taxon>
        <taxon>Mycobacteriales</taxon>
        <taxon>Mycobacteriaceae</taxon>
        <taxon>Mycobacterium</taxon>
        <taxon>Mycobacterium tuberculosis complex</taxon>
    </lineage>
</organism>
<sequence>MSIAAAADVTGFPSRLDSSVAVGSAVAMLAAAAAKPSSAGAMNSVWNAPATPSARTRALAGGSSASFSNAVSRPAATIWPAALRFAGTKSSCSRRLSTSVSSPPSTADMPVGSVAQALAISAPRVAASATASSAAITPAIA</sequence>